<evidence type="ECO:0000313" key="2">
    <source>
        <dbReference type="Proteomes" id="UP000236161"/>
    </source>
</evidence>
<reference evidence="1 2" key="1">
    <citation type="journal article" date="2017" name="Nature">
        <title>The Apostasia genome and the evolution of orchids.</title>
        <authorList>
            <person name="Zhang G.Q."/>
            <person name="Liu K.W."/>
            <person name="Li Z."/>
            <person name="Lohaus R."/>
            <person name="Hsiao Y.Y."/>
            <person name="Niu S.C."/>
            <person name="Wang J.Y."/>
            <person name="Lin Y.C."/>
            <person name="Xu Q."/>
            <person name="Chen L.J."/>
            <person name="Yoshida K."/>
            <person name="Fujiwara S."/>
            <person name="Wang Z.W."/>
            <person name="Zhang Y.Q."/>
            <person name="Mitsuda N."/>
            <person name="Wang M."/>
            <person name="Liu G.H."/>
            <person name="Pecoraro L."/>
            <person name="Huang H.X."/>
            <person name="Xiao X.J."/>
            <person name="Lin M."/>
            <person name="Wu X.Y."/>
            <person name="Wu W.L."/>
            <person name="Chen Y.Y."/>
            <person name="Chang S.B."/>
            <person name="Sakamoto S."/>
            <person name="Ohme-Takagi M."/>
            <person name="Yagi M."/>
            <person name="Zeng S.J."/>
            <person name="Shen C.Y."/>
            <person name="Yeh C.M."/>
            <person name="Luo Y.B."/>
            <person name="Tsai W.C."/>
            <person name="Van de Peer Y."/>
            <person name="Liu Z.J."/>
        </authorList>
    </citation>
    <scope>NUCLEOTIDE SEQUENCE [LARGE SCALE GENOMIC DNA]</scope>
    <source>
        <strain evidence="2">cv. Shenzhen</strain>
        <tissue evidence="1">Stem</tissue>
    </source>
</reference>
<evidence type="ECO:0000313" key="1">
    <source>
        <dbReference type="EMBL" id="PKA56634.1"/>
    </source>
</evidence>
<name>A0A2I0AM71_9ASPA</name>
<dbReference type="EMBL" id="KZ451970">
    <property type="protein sequence ID" value="PKA56634.1"/>
    <property type="molecule type" value="Genomic_DNA"/>
</dbReference>
<proteinExistence type="predicted"/>
<sequence>MAQDLHTKATFLQGHREVGLYRLSKSSPTLQSAVHCQLEVWHSRPNATLACQIVNTFQLPCSSKSRSKISVACQ</sequence>
<dbReference type="Proteomes" id="UP000236161">
    <property type="component" value="Unassembled WGS sequence"/>
</dbReference>
<protein>
    <submittedName>
        <fullName evidence="1">Uncharacterized protein</fullName>
    </submittedName>
</protein>
<dbReference type="AlphaFoldDB" id="A0A2I0AM71"/>
<gene>
    <name evidence="1" type="ORF">AXF42_Ash012764</name>
</gene>
<keyword evidence="2" id="KW-1185">Reference proteome</keyword>
<organism evidence="1 2">
    <name type="scientific">Apostasia shenzhenica</name>
    <dbReference type="NCBI Taxonomy" id="1088818"/>
    <lineage>
        <taxon>Eukaryota</taxon>
        <taxon>Viridiplantae</taxon>
        <taxon>Streptophyta</taxon>
        <taxon>Embryophyta</taxon>
        <taxon>Tracheophyta</taxon>
        <taxon>Spermatophyta</taxon>
        <taxon>Magnoliopsida</taxon>
        <taxon>Liliopsida</taxon>
        <taxon>Asparagales</taxon>
        <taxon>Orchidaceae</taxon>
        <taxon>Apostasioideae</taxon>
        <taxon>Apostasia</taxon>
    </lineage>
</organism>
<accession>A0A2I0AM71</accession>